<keyword evidence="2" id="KW-1185">Reference proteome</keyword>
<proteinExistence type="predicted"/>
<dbReference type="AlphaFoldDB" id="A0A7C8IXA9"/>
<protein>
    <submittedName>
        <fullName evidence="1">Uncharacterized protein</fullName>
    </submittedName>
</protein>
<dbReference type="InParanoid" id="A0A7C8IXA9"/>
<gene>
    <name evidence="1" type="ORF">GQX73_g794</name>
</gene>
<evidence type="ECO:0000313" key="2">
    <source>
        <dbReference type="Proteomes" id="UP000481858"/>
    </source>
</evidence>
<sequence length="238" mass="28074">MSLPIAGSQAPPPLHFYNAAKRPTWERRQRQPGLLRLQRPKNWGEGCTRKDIDVVEDSVSASITAMIEAGVVSKEDAYKRTWLHRVVRRYTWPLQLAILEFKAFKKCWYEFKNKDELWRFTAVMEEQGENPRWQGEMTFTIQPRQYTQMVEAGQWIEFPSPENIKWFYAHPPGGVKKLYAKHQRHWGPNSTFLTASIPFGERDGRIVRHPKESHFPRKFHLFVEQKGPRRRNNCGHMG</sequence>
<accession>A0A7C8IXA9</accession>
<name>A0A7C8IXA9_9PEZI</name>
<dbReference type="Proteomes" id="UP000481858">
    <property type="component" value="Unassembled WGS sequence"/>
</dbReference>
<organism evidence="1 2">
    <name type="scientific">Xylaria multiplex</name>
    <dbReference type="NCBI Taxonomy" id="323545"/>
    <lineage>
        <taxon>Eukaryota</taxon>
        <taxon>Fungi</taxon>
        <taxon>Dikarya</taxon>
        <taxon>Ascomycota</taxon>
        <taxon>Pezizomycotina</taxon>
        <taxon>Sordariomycetes</taxon>
        <taxon>Xylariomycetidae</taxon>
        <taxon>Xylariales</taxon>
        <taxon>Xylariaceae</taxon>
        <taxon>Xylaria</taxon>
    </lineage>
</organism>
<dbReference type="OrthoDB" id="4757314at2759"/>
<evidence type="ECO:0000313" key="1">
    <source>
        <dbReference type="EMBL" id="KAF2972838.1"/>
    </source>
</evidence>
<reference evidence="1 2" key="1">
    <citation type="submission" date="2019-12" db="EMBL/GenBank/DDBJ databases">
        <title>Draft genome sequence of the ascomycete Xylaria multiplex DSM 110363.</title>
        <authorList>
            <person name="Buettner E."/>
            <person name="Kellner H."/>
        </authorList>
    </citation>
    <scope>NUCLEOTIDE SEQUENCE [LARGE SCALE GENOMIC DNA]</scope>
    <source>
        <strain evidence="1 2">DSM 110363</strain>
    </source>
</reference>
<comment type="caution">
    <text evidence="1">The sequence shown here is derived from an EMBL/GenBank/DDBJ whole genome shotgun (WGS) entry which is preliminary data.</text>
</comment>
<dbReference type="EMBL" id="WUBL01000004">
    <property type="protein sequence ID" value="KAF2972838.1"/>
    <property type="molecule type" value="Genomic_DNA"/>
</dbReference>